<reference evidence="1 2" key="1">
    <citation type="submission" date="2014-02" db="EMBL/GenBank/DDBJ databases">
        <title>The genome sequence of Colletotrichum salicis CBS 607.94.</title>
        <authorList>
            <person name="Baroncelli R."/>
            <person name="Thon M.R."/>
        </authorList>
    </citation>
    <scope>NUCLEOTIDE SEQUENCE [LARGE SCALE GENOMIC DNA]</scope>
    <source>
        <strain evidence="1 2">CBS 607.94</strain>
    </source>
</reference>
<evidence type="ECO:0000313" key="1">
    <source>
        <dbReference type="EMBL" id="KXH60232.1"/>
    </source>
</evidence>
<organism evidence="1 2">
    <name type="scientific">Colletotrichum salicis</name>
    <dbReference type="NCBI Taxonomy" id="1209931"/>
    <lineage>
        <taxon>Eukaryota</taxon>
        <taxon>Fungi</taxon>
        <taxon>Dikarya</taxon>
        <taxon>Ascomycota</taxon>
        <taxon>Pezizomycotina</taxon>
        <taxon>Sordariomycetes</taxon>
        <taxon>Hypocreomycetidae</taxon>
        <taxon>Glomerellales</taxon>
        <taxon>Glomerellaceae</taxon>
        <taxon>Colletotrichum</taxon>
        <taxon>Colletotrichum acutatum species complex</taxon>
    </lineage>
</organism>
<gene>
    <name evidence="1" type="ORF">CSAL01_11651</name>
</gene>
<keyword evidence="2" id="KW-1185">Reference proteome</keyword>
<accession>A0A135UIK5</accession>
<dbReference type="AlphaFoldDB" id="A0A135UIK5"/>
<proteinExistence type="predicted"/>
<protein>
    <submittedName>
        <fullName evidence="1">Uncharacterized protein</fullName>
    </submittedName>
</protein>
<sequence length="95" mass="10670">MACILFATMKTVTMDADIEPDTPARQSARRVIRPDILTVRAMDPATVARLEIFQHLGGECRVRYAARRVDLVDREEATYLTTSLALCTNELQTKS</sequence>
<evidence type="ECO:0000313" key="2">
    <source>
        <dbReference type="Proteomes" id="UP000070121"/>
    </source>
</evidence>
<dbReference type="EMBL" id="JFFI01001409">
    <property type="protein sequence ID" value="KXH60232.1"/>
    <property type="molecule type" value="Genomic_DNA"/>
</dbReference>
<comment type="caution">
    <text evidence="1">The sequence shown here is derived from an EMBL/GenBank/DDBJ whole genome shotgun (WGS) entry which is preliminary data.</text>
</comment>
<dbReference type="Proteomes" id="UP000070121">
    <property type="component" value="Unassembled WGS sequence"/>
</dbReference>
<name>A0A135UIK5_9PEZI</name>